<dbReference type="RefSeq" id="WP_230033842.1">
    <property type="nucleotide sequence ID" value="NZ_JAJJMM010000001.1"/>
</dbReference>
<dbReference type="PANTHER" id="PTHR43031">
    <property type="entry name" value="FAD-DEPENDENT OXIDOREDUCTASE"/>
    <property type="match status" value="1"/>
</dbReference>
<dbReference type="InterPro" id="IPR001763">
    <property type="entry name" value="Rhodanese-like_dom"/>
</dbReference>
<protein>
    <submittedName>
        <fullName evidence="2">Rhodanese-like domain-containing protein</fullName>
    </submittedName>
</protein>
<comment type="caution">
    <text evidence="2">The sequence shown here is derived from an EMBL/GenBank/DDBJ whole genome shotgun (WGS) entry which is preliminary data.</text>
</comment>
<evidence type="ECO:0000313" key="2">
    <source>
        <dbReference type="EMBL" id="MCC9062323.1"/>
    </source>
</evidence>
<organism evidence="2 3">
    <name type="scientific">Flavobacterium piscisymbiosum</name>
    <dbReference type="NCBI Taxonomy" id="2893753"/>
    <lineage>
        <taxon>Bacteria</taxon>
        <taxon>Pseudomonadati</taxon>
        <taxon>Bacteroidota</taxon>
        <taxon>Flavobacteriia</taxon>
        <taxon>Flavobacteriales</taxon>
        <taxon>Flavobacteriaceae</taxon>
        <taxon>Flavobacterium</taxon>
    </lineage>
</organism>
<dbReference type="SUPFAM" id="SSF52821">
    <property type="entry name" value="Rhodanese/Cell cycle control phosphatase"/>
    <property type="match status" value="1"/>
</dbReference>
<name>A0ABS8M9X0_9FLAO</name>
<dbReference type="Proteomes" id="UP001430679">
    <property type="component" value="Unassembled WGS sequence"/>
</dbReference>
<keyword evidence="3" id="KW-1185">Reference proteome</keyword>
<accession>A0ABS8M9X0</accession>
<gene>
    <name evidence="2" type="ORF">LNP81_04895</name>
</gene>
<evidence type="ECO:0000313" key="3">
    <source>
        <dbReference type="Proteomes" id="UP001430679"/>
    </source>
</evidence>
<dbReference type="Pfam" id="PF00581">
    <property type="entry name" value="Rhodanese"/>
    <property type="match status" value="1"/>
</dbReference>
<evidence type="ECO:0000259" key="1">
    <source>
        <dbReference type="PROSITE" id="PS50206"/>
    </source>
</evidence>
<reference evidence="2" key="1">
    <citation type="submission" date="2021-11" db="EMBL/GenBank/DDBJ databases">
        <title>Description of novel Flavobacterium species.</title>
        <authorList>
            <person name="Saticioglu I.B."/>
            <person name="Ay H."/>
            <person name="Altun S."/>
            <person name="Duman M."/>
        </authorList>
    </citation>
    <scope>NUCLEOTIDE SEQUENCE</scope>
    <source>
        <strain evidence="2">F-30</strain>
    </source>
</reference>
<dbReference type="Gene3D" id="3.40.250.10">
    <property type="entry name" value="Rhodanese-like domain"/>
    <property type="match status" value="1"/>
</dbReference>
<dbReference type="EMBL" id="JAJJMM010000001">
    <property type="protein sequence ID" value="MCC9062323.1"/>
    <property type="molecule type" value="Genomic_DNA"/>
</dbReference>
<dbReference type="PANTHER" id="PTHR43031:SF1">
    <property type="entry name" value="PYRIDINE NUCLEOTIDE-DISULPHIDE OXIDOREDUCTASE"/>
    <property type="match status" value="1"/>
</dbReference>
<feature type="domain" description="Rhodanese" evidence="1">
    <location>
        <begin position="27"/>
        <end position="117"/>
    </location>
</feature>
<dbReference type="SMART" id="SM00450">
    <property type="entry name" value="RHOD"/>
    <property type="match status" value="1"/>
</dbReference>
<sequence>MEAQIKHYENKLAFEMDPSDLFDALNNGEKVIVIDARKAFGFEAEHIPTAINIPHREMTAETTKHLDKDVLYVTYCDGIGCNASTRSALNMAKLGFKVKELMGGIEWWKFDGYATEGTKGVKGGLKIECAC</sequence>
<dbReference type="PROSITE" id="PS50206">
    <property type="entry name" value="RHODANESE_3"/>
    <property type="match status" value="1"/>
</dbReference>
<dbReference type="InterPro" id="IPR036873">
    <property type="entry name" value="Rhodanese-like_dom_sf"/>
</dbReference>
<proteinExistence type="predicted"/>
<dbReference type="InterPro" id="IPR050229">
    <property type="entry name" value="GlpE_sulfurtransferase"/>
</dbReference>